<keyword evidence="1" id="KW-0812">Transmembrane</keyword>
<keyword evidence="1" id="KW-1133">Transmembrane helix</keyword>
<feature type="transmembrane region" description="Helical" evidence="1">
    <location>
        <begin position="145"/>
        <end position="165"/>
    </location>
</feature>
<evidence type="ECO:0000256" key="1">
    <source>
        <dbReference type="SAM" id="Phobius"/>
    </source>
</evidence>
<proteinExistence type="predicted"/>
<evidence type="ECO:0000313" key="2">
    <source>
        <dbReference type="EMBL" id="KKP63815.1"/>
    </source>
</evidence>
<feature type="transmembrane region" description="Helical" evidence="1">
    <location>
        <begin position="545"/>
        <end position="565"/>
    </location>
</feature>
<feature type="transmembrane region" description="Helical" evidence="1">
    <location>
        <begin position="171"/>
        <end position="192"/>
    </location>
</feature>
<feature type="transmembrane region" description="Helical" evidence="1">
    <location>
        <begin position="32"/>
        <end position="51"/>
    </location>
</feature>
<organism evidence="2 3">
    <name type="scientific">candidate division WS6 bacterium GW2011_GWE1_34_7</name>
    <dbReference type="NCBI Taxonomy" id="1619093"/>
    <lineage>
        <taxon>Bacteria</taxon>
        <taxon>Candidatus Dojkabacteria</taxon>
    </lineage>
</organism>
<feature type="transmembrane region" description="Helical" evidence="1">
    <location>
        <begin position="106"/>
        <end position="125"/>
    </location>
</feature>
<comment type="caution">
    <text evidence="2">The sequence shown here is derived from an EMBL/GenBank/DDBJ whole genome shotgun (WGS) entry which is preliminary data.</text>
</comment>
<feature type="transmembrane region" description="Helical" evidence="1">
    <location>
        <begin position="63"/>
        <end position="86"/>
    </location>
</feature>
<dbReference type="AlphaFoldDB" id="A0A0G0DL24"/>
<evidence type="ECO:0000313" key="3">
    <source>
        <dbReference type="Proteomes" id="UP000033866"/>
    </source>
</evidence>
<accession>A0A0G0DL24</accession>
<reference evidence="2 3" key="1">
    <citation type="journal article" date="2015" name="Nature">
        <title>rRNA introns, odd ribosomes, and small enigmatic genomes across a large radiation of phyla.</title>
        <authorList>
            <person name="Brown C.T."/>
            <person name="Hug L.A."/>
            <person name="Thomas B.C."/>
            <person name="Sharon I."/>
            <person name="Castelle C.J."/>
            <person name="Singh A."/>
            <person name="Wilkins M.J."/>
            <person name="Williams K.H."/>
            <person name="Banfield J.F."/>
        </authorList>
    </citation>
    <scope>NUCLEOTIDE SEQUENCE [LARGE SCALE GENOMIC DNA]</scope>
</reference>
<dbReference type="Proteomes" id="UP000033866">
    <property type="component" value="Unassembled WGS sequence"/>
</dbReference>
<name>A0A0G0DL24_9BACT</name>
<dbReference type="EMBL" id="LBPV01000063">
    <property type="protein sequence ID" value="KKP63815.1"/>
    <property type="molecule type" value="Genomic_DNA"/>
</dbReference>
<gene>
    <name evidence="2" type="ORF">UR61_C0063G0008</name>
</gene>
<keyword evidence="1" id="KW-0472">Membrane</keyword>
<protein>
    <submittedName>
        <fullName evidence="2">Uncharacterized protein</fullName>
    </submittedName>
</protein>
<sequence>MLQAEYLHYILVLIQKYNFWLSLIGELDVKRLFFNTYLAIVLLLCLINITKRVFSKNIHPGNLRLRCFILDIFLYTSFILFGVNLYEWLFGSVSDPGINSDLTNTLSQYIGTILAIFIPVVLPTFQKLVKETTPGVARLIFENLVFRKSIVLLALILLITVTQYTMPISQIVHILQVMYFVVATLVLLFLIAETARLLDTREIIKDYELKFTYILKKRWGLVTKKLEKPNDQIQAIAMIREKLSYEAKIPLESIFQTTKKGIIEDQVEVVLAGLDSIRKITKTYINIFEYSFQDRDKLLEYLIERFIDLKTAMHKSTHYAIMPTIVHVTRDIAVEALKIKSYQHQYNQSYLQLGLVNHLSSIAKSDYLLKETNSSAMDATIAVETIGVTAAKNKNMNIALACLDNLVSISTFCTRLNVDYANEVAKESNRAIINLHYELLNGKVHDVFIEKLAETIETVIQAYIDVGVDSPKKGNLSPIIGKSLDPLTMMDFTQIRQFSTLDVMSLNYFNESRVEQDVIFDYYLAVFSRLNQLVMRATDKKMYNLVGDIIDTTYGVCFTIFSFLWNGGIQDTNNTQEFLNEYIGHIFSNSVYGSISHENIHISDYVERWSSVIGLYLISFNTWEGLPTHFLEFITSTIDRNISKCYINHAGKVYVAHEYVNDLEVLYQYMVVVYVWEKSLLSNLNARRTLISKILSYRNSFERRNSYGNITWLPHSLLSLSRGGWMLMQPDCPFYSATLADFRVLLDINEAVERVLNEEFNRLSIEQRLINVLKGKVSAKSY</sequence>